<evidence type="ECO:0000256" key="4">
    <source>
        <dbReference type="ARBA" id="ARBA00022989"/>
    </source>
</evidence>
<dbReference type="GO" id="GO:0015499">
    <property type="term" value="F:formate transmembrane transporter activity"/>
    <property type="evidence" value="ECO:0007669"/>
    <property type="project" value="TreeGrafter"/>
</dbReference>
<evidence type="ECO:0000256" key="3">
    <source>
        <dbReference type="ARBA" id="ARBA00022692"/>
    </source>
</evidence>
<evidence type="ECO:0000256" key="2">
    <source>
        <dbReference type="ARBA" id="ARBA00022448"/>
    </source>
</evidence>
<dbReference type="EMBL" id="JAEEGA010000013">
    <property type="protein sequence ID" value="MBP1042999.1"/>
    <property type="molecule type" value="Genomic_DNA"/>
</dbReference>
<dbReference type="Pfam" id="PF01226">
    <property type="entry name" value="Form_Nir_trans"/>
    <property type="match status" value="1"/>
</dbReference>
<dbReference type="Gene3D" id="1.20.1080.10">
    <property type="entry name" value="Glycerol uptake facilitator protein"/>
    <property type="match status" value="1"/>
</dbReference>
<feature type="transmembrane region" description="Helical" evidence="7">
    <location>
        <begin position="105"/>
        <end position="127"/>
    </location>
</feature>
<evidence type="ECO:0000313" key="9">
    <source>
        <dbReference type="Proteomes" id="UP000674938"/>
    </source>
</evidence>
<dbReference type="FunFam" id="1.20.1080.10:FF:000011">
    <property type="entry name" value="Formate family transporter"/>
    <property type="match status" value="1"/>
</dbReference>
<feature type="transmembrane region" description="Helical" evidence="7">
    <location>
        <begin position="229"/>
        <end position="251"/>
    </location>
</feature>
<feature type="transmembrane region" description="Helical" evidence="7">
    <location>
        <begin position="154"/>
        <end position="176"/>
    </location>
</feature>
<comment type="subcellular location">
    <subcellularLocation>
        <location evidence="1">Membrane</location>
        <topology evidence="1">Multi-pass membrane protein</topology>
    </subcellularLocation>
</comment>
<name>A0A940PDN0_9ENTE</name>
<reference evidence="8" key="1">
    <citation type="submission" date="2020-12" db="EMBL/GenBank/DDBJ databases">
        <title>Vagococcus allomyrinae sp. nov. and Enterococcus lavae sp. nov., isolated from the larvae of Allomyrina dichotoma.</title>
        <authorList>
            <person name="Lee S.D."/>
        </authorList>
    </citation>
    <scope>NUCLEOTIDE SEQUENCE</scope>
    <source>
        <strain evidence="8">BWB3-3</strain>
    </source>
</reference>
<feature type="transmembrane region" description="Helical" evidence="7">
    <location>
        <begin position="25"/>
        <end position="47"/>
    </location>
</feature>
<dbReference type="PANTHER" id="PTHR30520">
    <property type="entry name" value="FORMATE TRANSPORTER-RELATED"/>
    <property type="match status" value="1"/>
</dbReference>
<dbReference type="PANTHER" id="PTHR30520:SF6">
    <property type="entry name" value="FORMATE_NITRATE FAMILY TRANSPORTER (EUROFUNG)"/>
    <property type="match status" value="1"/>
</dbReference>
<keyword evidence="4 7" id="KW-1133">Transmembrane helix</keyword>
<evidence type="ECO:0000256" key="1">
    <source>
        <dbReference type="ARBA" id="ARBA00004141"/>
    </source>
</evidence>
<protein>
    <submittedName>
        <fullName evidence="8">Formate/nitrite transporter family protein</fullName>
    </submittedName>
</protein>
<dbReference type="AlphaFoldDB" id="A0A940PDN0"/>
<evidence type="ECO:0000256" key="6">
    <source>
        <dbReference type="ARBA" id="ARBA00049660"/>
    </source>
</evidence>
<sequence length="265" mass="28446">MGVYSPPEIVDVTIQKGVEKAKASFLTLSVLGFAAGMFIGLAGIAFIRAMGTMPAEWGSLVLLIGACVFPFGLICLLLAGGELVTGNMMVVSMALFAKKITAKEWLRNMIIVTLFNFIGAFFVAYFFGYLTGALEGDFLERTILVARGRTKDTILQAFLSGIACNILVSTGVYLNFASKDMIGKIVGIWLPIMGFVMSGFQHVVANMFIIPAGILAGGVTWTDFWLNVIPVYLGNVIGGGGFIAFLYFAAYKIGTKKISPKDLAQ</sequence>
<evidence type="ECO:0000313" key="8">
    <source>
        <dbReference type="EMBL" id="MBP1042999.1"/>
    </source>
</evidence>
<dbReference type="GO" id="GO:0005886">
    <property type="term" value="C:plasma membrane"/>
    <property type="evidence" value="ECO:0007669"/>
    <property type="project" value="TreeGrafter"/>
</dbReference>
<feature type="transmembrane region" description="Helical" evidence="7">
    <location>
        <begin position="59"/>
        <end position="84"/>
    </location>
</feature>
<feature type="transmembrane region" description="Helical" evidence="7">
    <location>
        <begin position="188"/>
        <end position="209"/>
    </location>
</feature>
<dbReference type="InterPro" id="IPR000292">
    <property type="entry name" value="For/NO2_transpt"/>
</dbReference>
<comment type="caution">
    <text evidence="8">The sequence shown here is derived from an EMBL/GenBank/DDBJ whole genome shotgun (WGS) entry which is preliminary data.</text>
</comment>
<keyword evidence="3 7" id="KW-0812">Transmembrane</keyword>
<proteinExistence type="inferred from homology"/>
<dbReference type="InterPro" id="IPR023271">
    <property type="entry name" value="Aquaporin-like"/>
</dbReference>
<keyword evidence="5 7" id="KW-0472">Membrane</keyword>
<organism evidence="8 9">
    <name type="scientific">Vagococcus allomyrinae</name>
    <dbReference type="NCBI Taxonomy" id="2794353"/>
    <lineage>
        <taxon>Bacteria</taxon>
        <taxon>Bacillati</taxon>
        <taxon>Bacillota</taxon>
        <taxon>Bacilli</taxon>
        <taxon>Lactobacillales</taxon>
        <taxon>Enterococcaceae</taxon>
        <taxon>Vagococcus</taxon>
    </lineage>
</organism>
<dbReference type="RefSeq" id="WP_209530812.1">
    <property type="nucleotide sequence ID" value="NZ_JAEEGA010000013.1"/>
</dbReference>
<keyword evidence="2" id="KW-0813">Transport</keyword>
<keyword evidence="9" id="KW-1185">Reference proteome</keyword>
<evidence type="ECO:0000256" key="7">
    <source>
        <dbReference type="SAM" id="Phobius"/>
    </source>
</evidence>
<comment type="similarity">
    <text evidence="6">Belongs to the FNT transporter (TC 1.A.16) family.</text>
</comment>
<gene>
    <name evidence="8" type="ORF">I6N95_18450</name>
</gene>
<accession>A0A940PDN0</accession>
<evidence type="ECO:0000256" key="5">
    <source>
        <dbReference type="ARBA" id="ARBA00023136"/>
    </source>
</evidence>
<dbReference type="Proteomes" id="UP000674938">
    <property type="component" value="Unassembled WGS sequence"/>
</dbReference>